<feature type="region of interest" description="Disordered" evidence="1">
    <location>
        <begin position="1"/>
        <end position="35"/>
    </location>
</feature>
<evidence type="ECO:0000313" key="3">
    <source>
        <dbReference type="Proteomes" id="UP000784294"/>
    </source>
</evidence>
<sequence length="114" mass="12497">MYRTREMPSCRRGLSDRPNGAPPTLSSRPRPPTFSLRKSAGLLIRPSSLSGQDRLQTFTQAHTRTRIHGLSDPELGGRLVRQWRPGLAFASVLRAGRQDSVGMQIQSVGTSSGL</sequence>
<name>A0A448XN05_9PLAT</name>
<evidence type="ECO:0000256" key="1">
    <source>
        <dbReference type="SAM" id="MobiDB-lite"/>
    </source>
</evidence>
<proteinExistence type="predicted"/>
<gene>
    <name evidence="2" type="ORF">PXEA_LOCUS34087</name>
</gene>
<dbReference type="Proteomes" id="UP000784294">
    <property type="component" value="Unassembled WGS sequence"/>
</dbReference>
<organism evidence="2 3">
    <name type="scientific">Protopolystoma xenopodis</name>
    <dbReference type="NCBI Taxonomy" id="117903"/>
    <lineage>
        <taxon>Eukaryota</taxon>
        <taxon>Metazoa</taxon>
        <taxon>Spiralia</taxon>
        <taxon>Lophotrochozoa</taxon>
        <taxon>Platyhelminthes</taxon>
        <taxon>Monogenea</taxon>
        <taxon>Polyopisthocotylea</taxon>
        <taxon>Polystomatidea</taxon>
        <taxon>Polystomatidae</taxon>
        <taxon>Protopolystoma</taxon>
    </lineage>
</organism>
<feature type="compositionally biased region" description="Low complexity" evidence="1">
    <location>
        <begin position="22"/>
        <end position="35"/>
    </location>
</feature>
<accession>A0A448XN05</accession>
<protein>
    <submittedName>
        <fullName evidence="2">Uncharacterized protein</fullName>
    </submittedName>
</protein>
<comment type="caution">
    <text evidence="2">The sequence shown here is derived from an EMBL/GenBank/DDBJ whole genome shotgun (WGS) entry which is preliminary data.</text>
</comment>
<keyword evidence="3" id="KW-1185">Reference proteome</keyword>
<dbReference type="AlphaFoldDB" id="A0A448XN05"/>
<reference evidence="2" key="1">
    <citation type="submission" date="2018-11" db="EMBL/GenBank/DDBJ databases">
        <authorList>
            <consortium name="Pathogen Informatics"/>
        </authorList>
    </citation>
    <scope>NUCLEOTIDE SEQUENCE</scope>
</reference>
<evidence type="ECO:0000313" key="2">
    <source>
        <dbReference type="EMBL" id="VEL40647.1"/>
    </source>
</evidence>
<dbReference type="EMBL" id="CAAALY010265811">
    <property type="protein sequence ID" value="VEL40647.1"/>
    <property type="molecule type" value="Genomic_DNA"/>
</dbReference>
<feature type="compositionally biased region" description="Basic and acidic residues" evidence="1">
    <location>
        <begin position="1"/>
        <end position="15"/>
    </location>
</feature>